<feature type="transmembrane region" description="Helical" evidence="1">
    <location>
        <begin position="34"/>
        <end position="60"/>
    </location>
</feature>
<accession>A0A5P2B5G6</accession>
<organism evidence="2 3">
    <name type="scientific">Streptomyces venezuelae</name>
    <dbReference type="NCBI Taxonomy" id="54571"/>
    <lineage>
        <taxon>Bacteria</taxon>
        <taxon>Bacillati</taxon>
        <taxon>Actinomycetota</taxon>
        <taxon>Actinomycetes</taxon>
        <taxon>Kitasatosporales</taxon>
        <taxon>Streptomycetaceae</taxon>
        <taxon>Streptomyces</taxon>
    </lineage>
</organism>
<feature type="transmembrane region" description="Helical" evidence="1">
    <location>
        <begin position="123"/>
        <end position="141"/>
    </location>
</feature>
<dbReference type="EMBL" id="CP029194">
    <property type="protein sequence ID" value="QES24998.1"/>
    <property type="molecule type" value="Genomic_DNA"/>
</dbReference>
<dbReference type="RefSeq" id="WP_150273259.1">
    <property type="nucleotide sequence ID" value="NZ_CP029194.1"/>
</dbReference>
<keyword evidence="1" id="KW-0812">Transmembrane</keyword>
<keyword evidence="1" id="KW-1133">Transmembrane helix</keyword>
<evidence type="ECO:0000256" key="1">
    <source>
        <dbReference type="SAM" id="Phobius"/>
    </source>
</evidence>
<evidence type="ECO:0000313" key="3">
    <source>
        <dbReference type="Proteomes" id="UP000324106"/>
    </source>
</evidence>
<sequence>MDTPSPLHSPVAVSAELDSRLSRWLWLVKWILVIPHWIVLFFLWIAFFVVTVIAFFAILFTERFPRGLFDFNLGVLRWSWRVSYYSYGALGTDRYPPFSLGPEPDYPARLDITYPERLSRSMVLVKWWLLAIPHYLVIAFFTSGMHAGWWSGGLITLLALIAGFALAFTERYPRDLFVLIVGLNRWVLRVAAYASLMTDAYPPFRLDQGGHEPGTAAGR</sequence>
<protein>
    <submittedName>
        <fullName evidence="2">DUF4389 domain-containing protein</fullName>
    </submittedName>
</protein>
<dbReference type="Pfam" id="PF14333">
    <property type="entry name" value="DUF4389"/>
    <property type="match status" value="2"/>
</dbReference>
<dbReference type="InterPro" id="IPR025498">
    <property type="entry name" value="DUF4389"/>
</dbReference>
<evidence type="ECO:0000313" key="2">
    <source>
        <dbReference type="EMBL" id="QES24998.1"/>
    </source>
</evidence>
<proteinExistence type="predicted"/>
<feature type="transmembrane region" description="Helical" evidence="1">
    <location>
        <begin position="176"/>
        <end position="196"/>
    </location>
</feature>
<dbReference type="Proteomes" id="UP000324106">
    <property type="component" value="Chromosome"/>
</dbReference>
<dbReference type="OrthoDB" id="156718at2"/>
<reference evidence="2 3" key="1">
    <citation type="submission" date="2018-05" db="EMBL/GenBank/DDBJ databases">
        <title>Streptomyces venezuelae.</title>
        <authorList>
            <person name="Kim W."/>
            <person name="Lee N."/>
            <person name="Cho B.-K."/>
        </authorList>
    </citation>
    <scope>NUCLEOTIDE SEQUENCE [LARGE SCALE GENOMIC DNA]</scope>
    <source>
        <strain evidence="2 3">ATCC 15068</strain>
    </source>
</reference>
<dbReference type="AlphaFoldDB" id="A0A5P2B5G6"/>
<keyword evidence="1" id="KW-0472">Membrane</keyword>
<gene>
    <name evidence="2" type="ORF">DEJ46_36365</name>
</gene>
<feature type="transmembrane region" description="Helical" evidence="1">
    <location>
        <begin position="147"/>
        <end position="169"/>
    </location>
</feature>
<name>A0A5P2B5G6_STRVZ</name>